<accession>A0ABT6FC63</accession>
<dbReference type="Proteomes" id="UP001216907">
    <property type="component" value="Unassembled WGS sequence"/>
</dbReference>
<protein>
    <submittedName>
        <fullName evidence="1">Uncharacterized protein</fullName>
    </submittedName>
</protein>
<reference evidence="1 2" key="1">
    <citation type="submission" date="2023-03" db="EMBL/GenBank/DDBJ databases">
        <title>Paludisphaera mucosa sp. nov. a novel planctomycete from northern fen.</title>
        <authorList>
            <person name="Ivanova A."/>
        </authorList>
    </citation>
    <scope>NUCLEOTIDE SEQUENCE [LARGE SCALE GENOMIC DNA]</scope>
    <source>
        <strain evidence="1 2">Pla2</strain>
    </source>
</reference>
<dbReference type="EMBL" id="JARRAG010000002">
    <property type="protein sequence ID" value="MDG3005183.1"/>
    <property type="molecule type" value="Genomic_DNA"/>
</dbReference>
<gene>
    <name evidence="1" type="ORF">PZE19_15450</name>
</gene>
<dbReference type="RefSeq" id="WP_277861529.1">
    <property type="nucleotide sequence ID" value="NZ_JARRAG010000002.1"/>
</dbReference>
<organism evidence="1 2">
    <name type="scientific">Paludisphaera mucosa</name>
    <dbReference type="NCBI Taxonomy" id="3030827"/>
    <lineage>
        <taxon>Bacteria</taxon>
        <taxon>Pseudomonadati</taxon>
        <taxon>Planctomycetota</taxon>
        <taxon>Planctomycetia</taxon>
        <taxon>Isosphaerales</taxon>
        <taxon>Isosphaeraceae</taxon>
        <taxon>Paludisphaera</taxon>
    </lineage>
</organism>
<proteinExistence type="predicted"/>
<evidence type="ECO:0000313" key="1">
    <source>
        <dbReference type="EMBL" id="MDG3005183.1"/>
    </source>
</evidence>
<keyword evidence="2" id="KW-1185">Reference proteome</keyword>
<sequence>MSHHHRPEQYRLIDAEGQELAYGDTIPYFKGVVADLRPGRYTIQEVVADALGHAHEQRRWGSITHLEDGTIVLHPDEPNA</sequence>
<evidence type="ECO:0000313" key="2">
    <source>
        <dbReference type="Proteomes" id="UP001216907"/>
    </source>
</evidence>
<name>A0ABT6FC63_9BACT</name>
<comment type="caution">
    <text evidence="1">The sequence shown here is derived from an EMBL/GenBank/DDBJ whole genome shotgun (WGS) entry which is preliminary data.</text>
</comment>